<feature type="transmembrane region" description="Helical" evidence="7">
    <location>
        <begin position="87"/>
        <end position="108"/>
    </location>
</feature>
<dbReference type="AlphaFoldDB" id="A0A5C8PLG2"/>
<comment type="caution">
    <text evidence="9">The sequence shown here is derived from an EMBL/GenBank/DDBJ whole genome shotgun (WGS) entry which is preliminary data.</text>
</comment>
<dbReference type="InterPro" id="IPR020846">
    <property type="entry name" value="MFS_dom"/>
</dbReference>
<dbReference type="SUPFAM" id="SSF103473">
    <property type="entry name" value="MFS general substrate transporter"/>
    <property type="match status" value="1"/>
</dbReference>
<dbReference type="GO" id="GO:0005886">
    <property type="term" value="C:plasma membrane"/>
    <property type="evidence" value="ECO:0007669"/>
    <property type="project" value="UniProtKB-SubCell"/>
</dbReference>
<evidence type="ECO:0000259" key="8">
    <source>
        <dbReference type="PROSITE" id="PS50850"/>
    </source>
</evidence>
<feature type="transmembrane region" description="Helical" evidence="7">
    <location>
        <begin position="62"/>
        <end position="81"/>
    </location>
</feature>
<feature type="transmembrane region" description="Helical" evidence="7">
    <location>
        <begin position="251"/>
        <end position="270"/>
    </location>
</feature>
<keyword evidence="10" id="KW-1185">Reference proteome</keyword>
<dbReference type="PROSITE" id="PS50850">
    <property type="entry name" value="MFS"/>
    <property type="match status" value="1"/>
</dbReference>
<dbReference type="RefSeq" id="WP_147847836.1">
    <property type="nucleotide sequence ID" value="NZ_VDUZ01000016.1"/>
</dbReference>
<evidence type="ECO:0000256" key="4">
    <source>
        <dbReference type="ARBA" id="ARBA00022692"/>
    </source>
</evidence>
<feature type="transmembrane region" description="Helical" evidence="7">
    <location>
        <begin position="150"/>
        <end position="168"/>
    </location>
</feature>
<feature type="transmembrane region" description="Helical" evidence="7">
    <location>
        <begin position="314"/>
        <end position="331"/>
    </location>
</feature>
<keyword evidence="5 7" id="KW-1133">Transmembrane helix</keyword>
<evidence type="ECO:0000256" key="6">
    <source>
        <dbReference type="ARBA" id="ARBA00023136"/>
    </source>
</evidence>
<keyword evidence="6 7" id="KW-0472">Membrane</keyword>
<feature type="transmembrane region" description="Helical" evidence="7">
    <location>
        <begin position="220"/>
        <end position="239"/>
    </location>
</feature>
<feature type="transmembrane region" description="Helical" evidence="7">
    <location>
        <begin position="36"/>
        <end position="55"/>
    </location>
</feature>
<dbReference type="GO" id="GO:0022857">
    <property type="term" value="F:transmembrane transporter activity"/>
    <property type="evidence" value="ECO:0007669"/>
    <property type="project" value="InterPro"/>
</dbReference>
<dbReference type="EMBL" id="VDUZ01000016">
    <property type="protein sequence ID" value="TXL74795.1"/>
    <property type="molecule type" value="Genomic_DNA"/>
</dbReference>
<keyword evidence="2" id="KW-0813">Transport</keyword>
<keyword evidence="4 7" id="KW-0812">Transmembrane</keyword>
<dbReference type="PANTHER" id="PTHR23501:SF174">
    <property type="entry name" value="MULTIDRUG EXPORT PROTEIN EMRB-RELATED"/>
    <property type="match status" value="1"/>
</dbReference>
<feature type="transmembrane region" description="Helical" evidence="7">
    <location>
        <begin position="382"/>
        <end position="402"/>
    </location>
</feature>
<feature type="transmembrane region" description="Helical" evidence="7">
    <location>
        <begin position="180"/>
        <end position="200"/>
    </location>
</feature>
<dbReference type="InterPro" id="IPR036259">
    <property type="entry name" value="MFS_trans_sf"/>
</dbReference>
<organism evidence="9 10">
    <name type="scientific">Vineibacter terrae</name>
    <dbReference type="NCBI Taxonomy" id="2586908"/>
    <lineage>
        <taxon>Bacteria</taxon>
        <taxon>Pseudomonadati</taxon>
        <taxon>Pseudomonadota</taxon>
        <taxon>Alphaproteobacteria</taxon>
        <taxon>Hyphomicrobiales</taxon>
        <taxon>Vineibacter</taxon>
    </lineage>
</organism>
<proteinExistence type="predicted"/>
<gene>
    <name evidence="9" type="ORF">FHP25_15380</name>
</gene>
<accession>A0A5C8PLG2</accession>
<dbReference type="PANTHER" id="PTHR23501">
    <property type="entry name" value="MAJOR FACILITATOR SUPERFAMILY"/>
    <property type="match status" value="1"/>
</dbReference>
<feature type="transmembrane region" description="Helical" evidence="7">
    <location>
        <begin position="290"/>
        <end position="307"/>
    </location>
</feature>
<comment type="subcellular location">
    <subcellularLocation>
        <location evidence="1">Cell membrane</location>
        <topology evidence="1">Multi-pass membrane protein</topology>
    </subcellularLocation>
</comment>
<dbReference type="OrthoDB" id="9771737at2"/>
<evidence type="ECO:0000256" key="1">
    <source>
        <dbReference type="ARBA" id="ARBA00004651"/>
    </source>
</evidence>
<feature type="domain" description="Major facilitator superfamily (MFS) profile" evidence="8">
    <location>
        <begin position="1"/>
        <end position="480"/>
    </location>
</feature>
<keyword evidence="3" id="KW-1003">Cell membrane</keyword>
<protein>
    <submittedName>
        <fullName evidence="9">DHA2 family efflux MFS transporter permease subunit</fullName>
    </submittedName>
</protein>
<dbReference type="InterPro" id="IPR004638">
    <property type="entry name" value="EmrB-like"/>
</dbReference>
<evidence type="ECO:0000313" key="10">
    <source>
        <dbReference type="Proteomes" id="UP000321638"/>
    </source>
</evidence>
<feature type="transmembrane region" description="Helical" evidence="7">
    <location>
        <begin position="422"/>
        <end position="442"/>
    </location>
</feature>
<dbReference type="Proteomes" id="UP000321638">
    <property type="component" value="Unassembled WGS sequence"/>
</dbReference>
<reference evidence="9 10" key="1">
    <citation type="submission" date="2019-06" db="EMBL/GenBank/DDBJ databases">
        <title>New taxonomy in bacterial strain CC-CFT640, isolated from vineyard.</title>
        <authorList>
            <person name="Lin S.-Y."/>
            <person name="Tsai C.-F."/>
            <person name="Young C.-C."/>
        </authorList>
    </citation>
    <scope>NUCLEOTIDE SEQUENCE [LARGE SCALE GENOMIC DNA]</scope>
    <source>
        <strain evidence="9 10">CC-CFT640</strain>
    </source>
</reference>
<evidence type="ECO:0000256" key="2">
    <source>
        <dbReference type="ARBA" id="ARBA00022448"/>
    </source>
</evidence>
<evidence type="ECO:0000313" key="9">
    <source>
        <dbReference type="EMBL" id="TXL74795.1"/>
    </source>
</evidence>
<evidence type="ECO:0000256" key="3">
    <source>
        <dbReference type="ARBA" id="ARBA00022475"/>
    </source>
</evidence>
<evidence type="ECO:0000256" key="5">
    <source>
        <dbReference type="ARBA" id="ARBA00022989"/>
    </source>
</evidence>
<dbReference type="InterPro" id="IPR011701">
    <property type="entry name" value="MFS"/>
</dbReference>
<feature type="transmembrane region" description="Helical" evidence="7">
    <location>
        <begin position="120"/>
        <end position="138"/>
    </location>
</feature>
<dbReference type="NCBIfam" id="TIGR00711">
    <property type="entry name" value="efflux_EmrB"/>
    <property type="match status" value="1"/>
</dbReference>
<feature type="transmembrane region" description="Helical" evidence="7">
    <location>
        <begin position="454"/>
        <end position="476"/>
    </location>
</feature>
<dbReference type="Gene3D" id="1.20.1250.20">
    <property type="entry name" value="MFS general substrate transporter like domains"/>
    <property type="match status" value="1"/>
</dbReference>
<feature type="transmembrane region" description="Helical" evidence="7">
    <location>
        <begin position="351"/>
        <end position="370"/>
    </location>
</feature>
<dbReference type="Pfam" id="PF07690">
    <property type="entry name" value="MFS_1"/>
    <property type="match status" value="1"/>
</dbReference>
<evidence type="ECO:0000256" key="7">
    <source>
        <dbReference type="SAM" id="Phobius"/>
    </source>
</evidence>
<sequence>MLGSTLYATTLLIASTLLPQMQGAMSATQDEIAWVMTFNILTTAVVTPMTGWMVARFGRRNVMVWSLFAFSVMTLLCGAAESLEMLVLWRILQGGLGAPVIPLSQTILLDSFPKRQAGMVTSIFGMAVVIGPVIGPTVGSLLSELYSWRWAFYMVVPVGLACFIGLRLTLPKDAPTGRTALDWTGFLSLSLAIACVQLMLSRGQRLDWFESEEVVVEALVAALAFYVFIAHSLTSQAPFLNLRLLLDRNYALGLVLVAIYGMLNFTPMVLLPPLLQQHAGFPDSIIGEVIAARGVGASIGFFLAIFIGKVDPRIGLIGGFGVQVLSGLWLMSLDLNVDVATLMANSMLQGIAVGVIWVPLTLATFATIEARYLAEGTAVYHLLRNIGSSFFISLCVAEIVRATGTNYGRMVEMVSPFNEALSLPWVMGGWTMDSTAGLARIAKEINRQAAMIGYLNAFGLYTLASALAVPAILFVAGKARARNA</sequence>
<name>A0A5C8PLG2_9HYPH</name>